<keyword evidence="5" id="KW-0175">Coiled coil</keyword>
<dbReference type="Gene3D" id="1.20.5.170">
    <property type="match status" value="1"/>
</dbReference>
<dbReference type="OMA" id="SHERAKP"/>
<dbReference type="GO" id="GO:0000976">
    <property type="term" value="F:transcription cis-regulatory region binding"/>
    <property type="evidence" value="ECO:0007669"/>
    <property type="project" value="InterPro"/>
</dbReference>
<feature type="domain" description="BZIP" evidence="6">
    <location>
        <begin position="76"/>
        <end position="134"/>
    </location>
</feature>
<dbReference type="GO" id="GO:0090575">
    <property type="term" value="C:RNA polymerase II transcription regulator complex"/>
    <property type="evidence" value="ECO:0007669"/>
    <property type="project" value="TreeGrafter"/>
</dbReference>
<evidence type="ECO:0000256" key="3">
    <source>
        <dbReference type="ARBA" id="ARBA00023163"/>
    </source>
</evidence>
<proteinExistence type="predicted"/>
<name>J7S649_HUIN7</name>
<evidence type="ECO:0000256" key="4">
    <source>
        <dbReference type="ARBA" id="ARBA00023242"/>
    </source>
</evidence>
<dbReference type="STRING" id="1071383.J7S649"/>
<dbReference type="PANTHER" id="PTHR40621:SF6">
    <property type="entry name" value="AP-1-LIKE TRANSCRIPTION FACTOR YAP1-RELATED"/>
    <property type="match status" value="1"/>
</dbReference>
<dbReference type="GO" id="GO:0001228">
    <property type="term" value="F:DNA-binding transcription activator activity, RNA polymerase II-specific"/>
    <property type="evidence" value="ECO:0007669"/>
    <property type="project" value="TreeGrafter"/>
</dbReference>
<evidence type="ECO:0000259" key="6">
    <source>
        <dbReference type="PROSITE" id="PS50217"/>
    </source>
</evidence>
<dbReference type="OrthoDB" id="2285533at2759"/>
<evidence type="ECO:0000313" key="7">
    <source>
        <dbReference type="EMBL" id="CCK70204.1"/>
    </source>
</evidence>
<dbReference type="InterPro" id="IPR046347">
    <property type="entry name" value="bZIP_sf"/>
</dbReference>
<evidence type="ECO:0000313" key="8">
    <source>
        <dbReference type="Proteomes" id="UP000006310"/>
    </source>
</evidence>
<feature type="coiled-coil region" evidence="5">
    <location>
        <begin position="89"/>
        <end position="144"/>
    </location>
</feature>
<keyword evidence="8" id="KW-1185">Reference proteome</keyword>
<dbReference type="RefSeq" id="XP_022464450.1">
    <property type="nucleotide sequence ID" value="XM_022607901.1"/>
</dbReference>
<dbReference type="InterPro" id="IPR050936">
    <property type="entry name" value="AP-1-like"/>
</dbReference>
<protein>
    <recommendedName>
        <fullName evidence="6">BZIP domain-containing protein</fullName>
    </recommendedName>
</protein>
<dbReference type="SMART" id="SM00338">
    <property type="entry name" value="BRLZ"/>
    <property type="match status" value="1"/>
</dbReference>
<dbReference type="SUPFAM" id="SSF57959">
    <property type="entry name" value="Leucine zipper domain"/>
    <property type="match status" value="1"/>
</dbReference>
<dbReference type="HOGENOM" id="CLU_963771_0_0_1"/>
<keyword evidence="4" id="KW-0539">Nucleus</keyword>
<dbReference type="Proteomes" id="UP000006310">
    <property type="component" value="Chromosome 4"/>
</dbReference>
<dbReference type="GeneID" id="34525893"/>
<dbReference type="eggNOG" id="ENOG502QUE5">
    <property type="taxonomic scope" value="Eukaryota"/>
</dbReference>
<keyword evidence="2" id="KW-0805">Transcription regulation</keyword>
<dbReference type="KEGG" id="kng:KNAG_0D04590"/>
<accession>J7S649</accession>
<reference evidence="8" key="2">
    <citation type="submission" date="2012-08" db="EMBL/GenBank/DDBJ databases">
        <title>Genome sequence of Kazachstania naganishii.</title>
        <authorList>
            <person name="Gordon J.L."/>
            <person name="Armisen D."/>
            <person name="Proux-Wera E."/>
            <person name="OhEigeartaigh S.S."/>
            <person name="Byrne K.P."/>
            <person name="Wolfe K.H."/>
        </authorList>
    </citation>
    <scope>NUCLEOTIDE SEQUENCE [LARGE SCALE GENOMIC DNA]</scope>
    <source>
        <strain evidence="8">ATCC MYA-139 / BCRC 22969 / CBS 8797 / CCRC 22969 / KCTC 17520 / NBRC 10181 / NCYC 3082</strain>
    </source>
</reference>
<organism evidence="7 8">
    <name type="scientific">Huiozyma naganishii (strain ATCC MYA-139 / BCRC 22969 / CBS 8797 / KCTC 17520 / NBRC 10181 / NCYC 3082 / Yp74L-3)</name>
    <name type="common">Yeast</name>
    <name type="synonym">Kazachstania naganishii</name>
    <dbReference type="NCBI Taxonomy" id="1071383"/>
    <lineage>
        <taxon>Eukaryota</taxon>
        <taxon>Fungi</taxon>
        <taxon>Dikarya</taxon>
        <taxon>Ascomycota</taxon>
        <taxon>Saccharomycotina</taxon>
        <taxon>Saccharomycetes</taxon>
        <taxon>Saccharomycetales</taxon>
        <taxon>Saccharomycetaceae</taxon>
        <taxon>Huiozyma</taxon>
    </lineage>
</organism>
<dbReference type="EMBL" id="HE978317">
    <property type="protein sequence ID" value="CCK70204.1"/>
    <property type="molecule type" value="Genomic_DNA"/>
</dbReference>
<comment type="subcellular location">
    <subcellularLocation>
        <location evidence="1">Nucleus</location>
    </subcellularLocation>
</comment>
<evidence type="ECO:0000256" key="1">
    <source>
        <dbReference type="ARBA" id="ARBA00004123"/>
    </source>
</evidence>
<gene>
    <name evidence="7" type="primary">KNAG0D04590</name>
    <name evidence="7" type="ordered locus">KNAG_0D04590</name>
</gene>
<dbReference type="InterPro" id="IPR004827">
    <property type="entry name" value="bZIP"/>
</dbReference>
<keyword evidence="3" id="KW-0804">Transcription</keyword>
<evidence type="ECO:0000256" key="5">
    <source>
        <dbReference type="SAM" id="Coils"/>
    </source>
</evidence>
<dbReference type="PROSITE" id="PS00036">
    <property type="entry name" value="BZIP_BASIC"/>
    <property type="match status" value="1"/>
</dbReference>
<sequence length="260" mass="29435">MQASDNSHTATKGAVLRQSLRVIHPKRSSEDTQLLSRVHLSKHWKLPPRASRSMATLTTTTVTTQGPVQCTGLESKRQVQNREAQRAYRERRAHRLQELEDTVEQLQNRLRKLSQQCDRQERRCQDLTAENESLTREVGALKRERDMRSLKPVLLRKRRSQHRANFSKPTSVPKVVARRIFEETTCGFCNESTSCICSELEHSTTGTNTGPVASLNGSSCSTKPDTCEKCTDIENSCIVPLARDVAPLAQEKIDFTNYKS</sequence>
<dbReference type="PANTHER" id="PTHR40621">
    <property type="entry name" value="TRANSCRIPTION FACTOR KAPC-RELATED"/>
    <property type="match status" value="1"/>
</dbReference>
<dbReference type="AlphaFoldDB" id="J7S649"/>
<dbReference type="CDD" id="cd14688">
    <property type="entry name" value="bZIP_YAP"/>
    <property type="match status" value="1"/>
</dbReference>
<reference evidence="7 8" key="1">
    <citation type="journal article" date="2011" name="Proc. Natl. Acad. Sci. U.S.A.">
        <title>Evolutionary erosion of yeast sex chromosomes by mating-type switching accidents.</title>
        <authorList>
            <person name="Gordon J.L."/>
            <person name="Armisen D."/>
            <person name="Proux-Wera E."/>
            <person name="Oheigeartaigh S.S."/>
            <person name="Byrne K.P."/>
            <person name="Wolfe K.H."/>
        </authorList>
    </citation>
    <scope>NUCLEOTIDE SEQUENCE [LARGE SCALE GENOMIC DNA]</scope>
    <source>
        <strain evidence="8">ATCC MYA-139 / BCRC 22969 / CBS 8797 / CCRC 22969 / KCTC 17520 / NBRC 10181 / NCYC 3082</strain>
    </source>
</reference>
<evidence type="ECO:0000256" key="2">
    <source>
        <dbReference type="ARBA" id="ARBA00023015"/>
    </source>
</evidence>
<dbReference type="PROSITE" id="PS50217">
    <property type="entry name" value="BZIP"/>
    <property type="match status" value="1"/>
</dbReference>